<keyword evidence="4" id="KW-1003">Cell membrane</keyword>
<keyword evidence="3" id="KW-0813">Transport</keyword>
<feature type="transmembrane region" description="Helical" evidence="9">
    <location>
        <begin position="223"/>
        <end position="240"/>
    </location>
</feature>
<feature type="transmembrane region" description="Helical" evidence="9">
    <location>
        <begin position="252"/>
        <end position="270"/>
    </location>
</feature>
<comment type="caution">
    <text evidence="11">The sequence shown here is derived from an EMBL/GenBank/DDBJ whole genome shotgun (WGS) entry which is preliminary data.</text>
</comment>
<dbReference type="GO" id="GO:0005886">
    <property type="term" value="C:plasma membrane"/>
    <property type="evidence" value="ECO:0007669"/>
    <property type="project" value="UniProtKB-SubCell"/>
</dbReference>
<evidence type="ECO:0000256" key="4">
    <source>
        <dbReference type="ARBA" id="ARBA00022475"/>
    </source>
</evidence>
<accession>A0A8J3FPL8</accession>
<evidence type="ECO:0000256" key="1">
    <source>
        <dbReference type="ARBA" id="ARBA00004651"/>
    </source>
</evidence>
<dbReference type="RefSeq" id="WP_229716001.1">
    <property type="nucleotide sequence ID" value="NZ_BMMX01000020.1"/>
</dbReference>
<dbReference type="FunFam" id="1.20.1720.10:FF:000004">
    <property type="entry name" value="EmrB/QacA family drug resistance transporter"/>
    <property type="match status" value="1"/>
</dbReference>
<dbReference type="InterPro" id="IPR020846">
    <property type="entry name" value="MFS_dom"/>
</dbReference>
<dbReference type="Gene3D" id="1.20.1250.20">
    <property type="entry name" value="MFS general substrate transporter like domains"/>
    <property type="match status" value="1"/>
</dbReference>
<evidence type="ECO:0000256" key="6">
    <source>
        <dbReference type="ARBA" id="ARBA00022989"/>
    </source>
</evidence>
<feature type="transmembrane region" description="Helical" evidence="9">
    <location>
        <begin position="121"/>
        <end position="145"/>
    </location>
</feature>
<feature type="transmembrane region" description="Helical" evidence="9">
    <location>
        <begin position="381"/>
        <end position="403"/>
    </location>
</feature>
<feature type="transmembrane region" description="Helical" evidence="9">
    <location>
        <begin position="190"/>
        <end position="211"/>
    </location>
</feature>
<name>A0A8J3FPL8_9ACTN</name>
<dbReference type="Proteomes" id="UP000656042">
    <property type="component" value="Unassembled WGS sequence"/>
</dbReference>
<feature type="domain" description="Major facilitator superfamily (MFS) profile" evidence="10">
    <location>
        <begin position="31"/>
        <end position="536"/>
    </location>
</feature>
<keyword evidence="5 9" id="KW-0812">Transmembrane</keyword>
<feature type="transmembrane region" description="Helical" evidence="9">
    <location>
        <begin position="290"/>
        <end position="315"/>
    </location>
</feature>
<feature type="transmembrane region" description="Helical" evidence="9">
    <location>
        <begin position="157"/>
        <end position="178"/>
    </location>
</feature>
<evidence type="ECO:0000256" key="7">
    <source>
        <dbReference type="ARBA" id="ARBA00023136"/>
    </source>
</evidence>
<keyword evidence="7 9" id="KW-0472">Membrane</keyword>
<dbReference type="CDD" id="cd17502">
    <property type="entry name" value="MFS_Azr1_MDR_like"/>
    <property type="match status" value="1"/>
</dbReference>
<feature type="transmembrane region" description="Helical" evidence="9">
    <location>
        <begin position="96"/>
        <end position="115"/>
    </location>
</feature>
<comment type="similarity">
    <text evidence="2">Belongs to the major facilitator superfamily. TCR/Tet family.</text>
</comment>
<dbReference type="Gene3D" id="1.20.1720.10">
    <property type="entry name" value="Multidrug resistance protein D"/>
    <property type="match status" value="1"/>
</dbReference>
<dbReference type="AlphaFoldDB" id="A0A8J3FPL8"/>
<organism evidence="11 12">
    <name type="scientific">Mangrovihabitans endophyticus</name>
    <dbReference type="NCBI Taxonomy" id="1751298"/>
    <lineage>
        <taxon>Bacteria</taxon>
        <taxon>Bacillati</taxon>
        <taxon>Actinomycetota</taxon>
        <taxon>Actinomycetes</taxon>
        <taxon>Micromonosporales</taxon>
        <taxon>Micromonosporaceae</taxon>
        <taxon>Mangrovihabitans</taxon>
    </lineage>
</organism>
<evidence type="ECO:0000256" key="3">
    <source>
        <dbReference type="ARBA" id="ARBA00022448"/>
    </source>
</evidence>
<keyword evidence="6 9" id="KW-1133">Transmembrane helix</keyword>
<feature type="transmembrane region" description="Helical" evidence="9">
    <location>
        <begin position="65"/>
        <end position="84"/>
    </location>
</feature>
<dbReference type="Pfam" id="PF07690">
    <property type="entry name" value="MFS_1"/>
    <property type="match status" value="1"/>
</dbReference>
<dbReference type="InterPro" id="IPR004638">
    <property type="entry name" value="EmrB-like"/>
</dbReference>
<feature type="transmembrane region" description="Helical" evidence="9">
    <location>
        <begin position="510"/>
        <end position="531"/>
    </location>
</feature>
<dbReference type="EMBL" id="BMMX01000020">
    <property type="protein sequence ID" value="GGL02448.1"/>
    <property type="molecule type" value="Genomic_DNA"/>
</dbReference>
<evidence type="ECO:0000313" key="11">
    <source>
        <dbReference type="EMBL" id="GGL02448.1"/>
    </source>
</evidence>
<dbReference type="PANTHER" id="PTHR23501">
    <property type="entry name" value="MAJOR FACILITATOR SUPERFAMILY"/>
    <property type="match status" value="1"/>
</dbReference>
<gene>
    <name evidence="11" type="ORF">GCM10012284_41210</name>
</gene>
<evidence type="ECO:0000256" key="9">
    <source>
        <dbReference type="SAM" id="Phobius"/>
    </source>
</evidence>
<dbReference type="PROSITE" id="PS50850">
    <property type="entry name" value="MFS"/>
    <property type="match status" value="1"/>
</dbReference>
<reference evidence="11" key="1">
    <citation type="journal article" date="2014" name="Int. J. Syst. Evol. Microbiol.">
        <title>Complete genome sequence of Corynebacterium casei LMG S-19264T (=DSM 44701T), isolated from a smear-ripened cheese.</title>
        <authorList>
            <consortium name="US DOE Joint Genome Institute (JGI-PGF)"/>
            <person name="Walter F."/>
            <person name="Albersmeier A."/>
            <person name="Kalinowski J."/>
            <person name="Ruckert C."/>
        </authorList>
    </citation>
    <scope>NUCLEOTIDE SEQUENCE</scope>
    <source>
        <strain evidence="11">CGMCC 4.7299</strain>
    </source>
</reference>
<feature type="compositionally biased region" description="Polar residues" evidence="8">
    <location>
        <begin position="571"/>
        <end position="586"/>
    </location>
</feature>
<dbReference type="SUPFAM" id="SSF103473">
    <property type="entry name" value="MFS general substrate transporter"/>
    <property type="match status" value="1"/>
</dbReference>
<dbReference type="InterPro" id="IPR036259">
    <property type="entry name" value="MFS_trans_sf"/>
</dbReference>
<dbReference type="NCBIfam" id="TIGR00711">
    <property type="entry name" value="efflux_EmrB"/>
    <property type="match status" value="1"/>
</dbReference>
<evidence type="ECO:0000256" key="5">
    <source>
        <dbReference type="ARBA" id="ARBA00022692"/>
    </source>
</evidence>
<feature type="transmembrane region" description="Helical" evidence="9">
    <location>
        <begin position="28"/>
        <end position="45"/>
    </location>
</feature>
<comment type="subcellular location">
    <subcellularLocation>
        <location evidence="1">Cell membrane</location>
        <topology evidence="1">Multi-pass membrane protein</topology>
    </subcellularLocation>
</comment>
<evidence type="ECO:0000259" key="10">
    <source>
        <dbReference type="PROSITE" id="PS50850"/>
    </source>
</evidence>
<feature type="compositionally biased region" description="Basic and acidic residues" evidence="8">
    <location>
        <begin position="545"/>
        <end position="565"/>
    </location>
</feature>
<dbReference type="GO" id="GO:0022857">
    <property type="term" value="F:transmembrane transporter activity"/>
    <property type="evidence" value="ECO:0007669"/>
    <property type="project" value="InterPro"/>
</dbReference>
<evidence type="ECO:0000256" key="2">
    <source>
        <dbReference type="ARBA" id="ARBA00007520"/>
    </source>
</evidence>
<protein>
    <submittedName>
        <fullName evidence="11">MFS transporter</fullName>
    </submittedName>
</protein>
<dbReference type="PANTHER" id="PTHR23501:SF197">
    <property type="entry name" value="COMD"/>
    <property type="match status" value="1"/>
</dbReference>
<proteinExistence type="inferred from homology"/>
<feature type="transmembrane region" description="Helical" evidence="9">
    <location>
        <begin position="327"/>
        <end position="349"/>
    </location>
</feature>
<evidence type="ECO:0000256" key="8">
    <source>
        <dbReference type="SAM" id="MobiDB-lite"/>
    </source>
</evidence>
<evidence type="ECO:0000313" key="12">
    <source>
        <dbReference type="Proteomes" id="UP000656042"/>
    </source>
</evidence>
<dbReference type="InterPro" id="IPR011701">
    <property type="entry name" value="MFS"/>
</dbReference>
<sequence>MSSNPTTTAPAGGPAAARPSADFTHRQIITILVGLMMGMFLAALDQTIMATATRTIADDLNGFDLQAWATTAFLITSTISTPLYGKLSDIYGRRGFFLFAIAIFVVGSMLCGLAQNMYELAAFRAIQGVGAGGLMSLALAIIGDIVPPRQRAKYQGFFLAVFGTASVVGPILGGFFAGADTILWVDGWRWVFYLNVPIGIAAMVVVARVLHLPHSRTEHRIDWPGAVALIVGLVPLLTVAEQGRDWGWGSGRALLCYGIGLIGLVAFVFAERAYGDEALLPLRLFRNRTVAVGSGASTILGMAMFGGLMTVPLYLQIVKGSSPTVAGLQMIPFVVGIMAGSITAGQLIAKTGRYRIFPIIGSTFMAVALGLFATIGADTPLWKTMLIMVLMGLGLGGNMQPMITAVQNAVSPREIGVATGTVTFFRTMGGTLGTAVFLSVLFNVLPSKIQSSFSAARQTPEFQQSLAADPKQAQILQQATGGGSLDDTSFLSRLSDVVAHPFKEGFSNGVHVVFLMALGIMIVGLIVVLFLPEIPLAQQSAQAQRAEDARAAEEAAEGAHERSGEVEAGTDTRTVSAGQGSHNAEA</sequence>
<keyword evidence="12" id="KW-1185">Reference proteome</keyword>
<reference evidence="11" key="2">
    <citation type="submission" date="2020-09" db="EMBL/GenBank/DDBJ databases">
        <authorList>
            <person name="Sun Q."/>
            <person name="Zhou Y."/>
        </authorList>
    </citation>
    <scope>NUCLEOTIDE SEQUENCE</scope>
    <source>
        <strain evidence="11">CGMCC 4.7299</strain>
    </source>
</reference>
<feature type="transmembrane region" description="Helical" evidence="9">
    <location>
        <begin position="424"/>
        <end position="445"/>
    </location>
</feature>
<feature type="transmembrane region" description="Helical" evidence="9">
    <location>
        <begin position="356"/>
        <end position="375"/>
    </location>
</feature>
<feature type="region of interest" description="Disordered" evidence="8">
    <location>
        <begin position="543"/>
        <end position="586"/>
    </location>
</feature>